<evidence type="ECO:0000313" key="3">
    <source>
        <dbReference type="Proteomes" id="UP000288429"/>
    </source>
</evidence>
<gene>
    <name evidence="2" type="ORF">CDV31_007558</name>
</gene>
<dbReference type="Proteomes" id="UP000288429">
    <property type="component" value="Unassembled WGS sequence"/>
</dbReference>
<organism evidence="2 3">
    <name type="scientific">Fusarium ambrosium</name>
    <dbReference type="NCBI Taxonomy" id="131363"/>
    <lineage>
        <taxon>Eukaryota</taxon>
        <taxon>Fungi</taxon>
        <taxon>Dikarya</taxon>
        <taxon>Ascomycota</taxon>
        <taxon>Pezizomycotina</taxon>
        <taxon>Sordariomycetes</taxon>
        <taxon>Hypocreomycetidae</taxon>
        <taxon>Hypocreales</taxon>
        <taxon>Nectriaceae</taxon>
        <taxon>Fusarium</taxon>
        <taxon>Fusarium solani species complex</taxon>
    </lineage>
</organism>
<name>A0A428U688_9HYPO</name>
<dbReference type="AlphaFoldDB" id="A0A428U688"/>
<evidence type="ECO:0000313" key="2">
    <source>
        <dbReference type="EMBL" id="RSM09718.1"/>
    </source>
</evidence>
<proteinExistence type="predicted"/>
<accession>A0A428U688</accession>
<feature type="region of interest" description="Disordered" evidence="1">
    <location>
        <begin position="1"/>
        <end position="73"/>
    </location>
</feature>
<evidence type="ECO:0000256" key="1">
    <source>
        <dbReference type="SAM" id="MobiDB-lite"/>
    </source>
</evidence>
<sequence length="73" mass="7839">MEAQFKRQPTPKGEIRPDPHRWEAPPSPPADGAAASSSNEKNGDGGGGQYLQQQATPKRSPLRFSARLQAVQG</sequence>
<keyword evidence="3" id="KW-1185">Reference proteome</keyword>
<comment type="caution">
    <text evidence="2">The sequence shown here is derived from an EMBL/GenBank/DDBJ whole genome shotgun (WGS) entry which is preliminary data.</text>
</comment>
<reference evidence="2 3" key="1">
    <citation type="submission" date="2017-06" db="EMBL/GenBank/DDBJ databases">
        <title>Cmopartive genomic analysis of Ambrosia Fusariam Clade fungi.</title>
        <authorList>
            <person name="Stajich J.E."/>
            <person name="Carrillo J."/>
            <person name="Kijimoto T."/>
            <person name="Eskalen A."/>
            <person name="O'Donnell K."/>
            <person name="Kasson M."/>
        </authorList>
    </citation>
    <scope>NUCLEOTIDE SEQUENCE [LARGE SCALE GENOMIC DNA]</scope>
    <source>
        <strain evidence="2 3">NRRL 20438</strain>
    </source>
</reference>
<feature type="compositionally biased region" description="Basic and acidic residues" evidence="1">
    <location>
        <begin position="13"/>
        <end position="23"/>
    </location>
</feature>
<dbReference type="EMBL" id="NIZV01000093">
    <property type="protein sequence ID" value="RSM09718.1"/>
    <property type="molecule type" value="Genomic_DNA"/>
</dbReference>
<protein>
    <submittedName>
        <fullName evidence="2">Uncharacterized protein</fullName>
    </submittedName>
</protein>